<evidence type="ECO:0000256" key="3">
    <source>
        <dbReference type="SAM" id="Phobius"/>
    </source>
</evidence>
<evidence type="ECO:0000256" key="1">
    <source>
        <dbReference type="ARBA" id="ARBA00022679"/>
    </source>
</evidence>
<dbReference type="GO" id="GO:0016020">
    <property type="term" value="C:membrane"/>
    <property type="evidence" value="ECO:0007669"/>
    <property type="project" value="InterPro"/>
</dbReference>
<dbReference type="PROSITE" id="PS00379">
    <property type="entry name" value="CDP_ALCOHOL_P_TRANSF"/>
    <property type="match status" value="1"/>
</dbReference>
<evidence type="ECO:0000313" key="5">
    <source>
        <dbReference type="Proteomes" id="UP000179266"/>
    </source>
</evidence>
<comment type="caution">
    <text evidence="4">The sequence shown here is derived from an EMBL/GenBank/DDBJ whole genome shotgun (WGS) entry which is preliminary data.</text>
</comment>
<accession>A0A1F7RPB2</accession>
<keyword evidence="1 2" id="KW-0808">Transferase</keyword>
<dbReference type="GO" id="GO:0008654">
    <property type="term" value="P:phospholipid biosynthetic process"/>
    <property type="evidence" value="ECO:0007669"/>
    <property type="project" value="InterPro"/>
</dbReference>
<protein>
    <recommendedName>
        <fullName evidence="6">CDP-alcohol phosphatidyltransferase</fullName>
    </recommendedName>
</protein>
<feature type="transmembrane region" description="Helical" evidence="3">
    <location>
        <begin position="222"/>
        <end position="242"/>
    </location>
</feature>
<dbReference type="InterPro" id="IPR000462">
    <property type="entry name" value="CDP-OH_P_trans"/>
</dbReference>
<name>A0A1F7RPB2_9BACT</name>
<dbReference type="InterPro" id="IPR048254">
    <property type="entry name" value="CDP_ALCOHOL_P_TRANSF_CS"/>
</dbReference>
<evidence type="ECO:0000313" key="4">
    <source>
        <dbReference type="EMBL" id="OGL43399.1"/>
    </source>
</evidence>
<keyword evidence="3" id="KW-0812">Transmembrane</keyword>
<dbReference type="InterPro" id="IPR043130">
    <property type="entry name" value="CDP-OH_PTrfase_TM_dom"/>
</dbReference>
<dbReference type="Proteomes" id="UP000179266">
    <property type="component" value="Unassembled WGS sequence"/>
</dbReference>
<gene>
    <name evidence="4" type="ORF">A2161_15920</name>
</gene>
<keyword evidence="3" id="KW-0472">Membrane</keyword>
<dbReference type="GO" id="GO:0016780">
    <property type="term" value="F:phosphotransferase activity, for other substituted phosphate groups"/>
    <property type="evidence" value="ECO:0007669"/>
    <property type="project" value="InterPro"/>
</dbReference>
<organism evidence="4 5">
    <name type="scientific">Candidatus Schekmanbacteria bacterium RBG_13_48_7</name>
    <dbReference type="NCBI Taxonomy" id="1817878"/>
    <lineage>
        <taxon>Bacteria</taxon>
        <taxon>Candidatus Schekmaniibacteriota</taxon>
    </lineage>
</organism>
<dbReference type="Pfam" id="PF01066">
    <property type="entry name" value="CDP-OH_P_transf"/>
    <property type="match status" value="1"/>
</dbReference>
<feature type="transmembrane region" description="Helical" evidence="3">
    <location>
        <begin position="167"/>
        <end position="188"/>
    </location>
</feature>
<dbReference type="Gene3D" id="1.20.120.1760">
    <property type="match status" value="1"/>
</dbReference>
<dbReference type="AlphaFoldDB" id="A0A1F7RPB2"/>
<evidence type="ECO:0008006" key="6">
    <source>
        <dbReference type="Google" id="ProtNLM"/>
    </source>
</evidence>
<dbReference type="EMBL" id="MGDD01000276">
    <property type="protein sequence ID" value="OGL43399.1"/>
    <property type="molecule type" value="Genomic_DNA"/>
</dbReference>
<sequence length="243" mass="27353">MISNKIGFAMGVLKNGLVDFLSENRVNPNLITFTGLTINFFAAASLAYGHNWLAGILMIFAGAFDILDGAVARKSGRVSSFGAFFDSVIDRYSDLILYIGLITYYARIGAFGTVILTSVASMGSILVSYTRARAENVIESCKVGFWERPERIVLLIIAALSNRLDRALWILAIFANITVIHRMVYTWIQTTGEYEESTSDRKLLTTFFKIAFKDFKRETWQYDLYCIAVLLVMFGDKLISYIF</sequence>
<comment type="similarity">
    <text evidence="2">Belongs to the CDP-alcohol phosphatidyltransferase class-I family.</text>
</comment>
<reference evidence="4 5" key="1">
    <citation type="journal article" date="2016" name="Nat. Commun.">
        <title>Thousands of microbial genomes shed light on interconnected biogeochemical processes in an aquifer system.</title>
        <authorList>
            <person name="Anantharaman K."/>
            <person name="Brown C.T."/>
            <person name="Hug L.A."/>
            <person name="Sharon I."/>
            <person name="Castelle C.J."/>
            <person name="Probst A.J."/>
            <person name="Thomas B.C."/>
            <person name="Singh A."/>
            <person name="Wilkins M.J."/>
            <person name="Karaoz U."/>
            <person name="Brodie E.L."/>
            <person name="Williams K.H."/>
            <person name="Hubbard S.S."/>
            <person name="Banfield J.F."/>
        </authorList>
    </citation>
    <scope>NUCLEOTIDE SEQUENCE [LARGE SCALE GENOMIC DNA]</scope>
</reference>
<evidence type="ECO:0000256" key="2">
    <source>
        <dbReference type="RuleBase" id="RU003750"/>
    </source>
</evidence>
<keyword evidence="3" id="KW-1133">Transmembrane helix</keyword>
<proteinExistence type="inferred from homology"/>
<feature type="transmembrane region" description="Helical" evidence="3">
    <location>
        <begin position="108"/>
        <end position="129"/>
    </location>
</feature>